<comment type="catalytic activity">
    <reaction evidence="2 6">
        <text>glutathione + H2O = L-cysteinylglycine + L-glutamate</text>
        <dbReference type="Rhea" id="RHEA:28807"/>
        <dbReference type="ChEBI" id="CHEBI:15377"/>
        <dbReference type="ChEBI" id="CHEBI:29985"/>
        <dbReference type="ChEBI" id="CHEBI:57925"/>
        <dbReference type="ChEBI" id="CHEBI:61694"/>
        <dbReference type="EC" id="3.4.19.13"/>
    </reaction>
</comment>
<evidence type="ECO:0000256" key="3">
    <source>
        <dbReference type="ARBA" id="ARBA00047417"/>
    </source>
</evidence>
<dbReference type="MEROPS" id="T03.025"/>
<dbReference type="NCBIfam" id="TIGR00066">
    <property type="entry name" value="g_glut_trans"/>
    <property type="match status" value="1"/>
</dbReference>
<keyword evidence="6" id="KW-0865">Zymogen</keyword>
<dbReference type="Gene3D" id="1.10.246.130">
    <property type="match status" value="1"/>
</dbReference>
<proteinExistence type="inferred from homology"/>
<keyword evidence="6" id="KW-0317">Glutathione biosynthesis</keyword>
<dbReference type="InterPro" id="IPR043138">
    <property type="entry name" value="GGT_lsub"/>
</dbReference>
<comment type="subunit">
    <text evidence="6">This enzyme consists of two polypeptide chains, which are synthesized in precursor form from a single polypeptide.</text>
</comment>
<dbReference type="HOGENOM" id="CLU_014813_3_2_6"/>
<keyword evidence="6 7" id="KW-0808">Transferase</keyword>
<dbReference type="Pfam" id="PF01019">
    <property type="entry name" value="G_glu_transpept"/>
    <property type="match status" value="1"/>
</dbReference>
<dbReference type="STRING" id="1123866.NT01SARS_0425"/>
<comment type="catalytic activity">
    <reaction evidence="1 6">
        <text>an S-substituted glutathione + H2O = an S-substituted L-cysteinylglycine + L-glutamate</text>
        <dbReference type="Rhea" id="RHEA:59468"/>
        <dbReference type="ChEBI" id="CHEBI:15377"/>
        <dbReference type="ChEBI" id="CHEBI:29985"/>
        <dbReference type="ChEBI" id="CHEBI:90779"/>
        <dbReference type="ChEBI" id="CHEBI:143103"/>
        <dbReference type="EC" id="3.4.19.13"/>
    </reaction>
</comment>
<comment type="catalytic activity">
    <reaction evidence="3 6">
        <text>an N-terminal (5-L-glutamyl)-[peptide] + an alpha-amino acid = 5-L-glutamyl amino acid + an N-terminal L-alpha-aminoacyl-[peptide]</text>
        <dbReference type="Rhea" id="RHEA:23904"/>
        <dbReference type="Rhea" id="RHEA-COMP:9780"/>
        <dbReference type="Rhea" id="RHEA-COMP:9795"/>
        <dbReference type="ChEBI" id="CHEBI:77644"/>
        <dbReference type="ChEBI" id="CHEBI:78597"/>
        <dbReference type="ChEBI" id="CHEBI:78599"/>
        <dbReference type="ChEBI" id="CHEBI:78608"/>
        <dbReference type="EC" id="2.3.2.2"/>
    </reaction>
</comment>
<feature type="binding site" evidence="5">
    <location>
        <position position="454"/>
    </location>
    <ligand>
        <name>L-glutamate</name>
        <dbReference type="ChEBI" id="CHEBI:29985"/>
    </ligand>
</feature>
<evidence type="ECO:0000256" key="2">
    <source>
        <dbReference type="ARBA" id="ARBA00001089"/>
    </source>
</evidence>
<gene>
    <name evidence="7" type="primary">ggt</name>
    <name evidence="7" type="ORF">NT01SARS_0425</name>
</gene>
<keyword evidence="6" id="KW-0378">Hydrolase</keyword>
<evidence type="ECO:0000256" key="5">
    <source>
        <dbReference type="PIRSR" id="PIRSR600101-2"/>
    </source>
</evidence>
<reference evidence="7 8" key="1">
    <citation type="journal article" date="2012" name="ISME J.">
        <title>Genomic insights to SAR86, an abundant and uncultivated marine bacterial lineage.</title>
        <authorList>
            <person name="Dupont C.L."/>
            <person name="Rusch D.B."/>
            <person name="Yooseph S."/>
            <person name="Lombardo M.J."/>
            <person name="Richter R.A."/>
            <person name="Valas R."/>
            <person name="Novotny M."/>
            <person name="Yee-Greenbaum J."/>
            <person name="Selengut J.D."/>
            <person name="Haft D.H."/>
            <person name="Halpern A.L."/>
            <person name="Lasken R.S."/>
            <person name="Nealson K."/>
            <person name="Friedman R."/>
            <person name="Venter J.C."/>
        </authorList>
    </citation>
    <scope>NUCLEOTIDE SEQUENCE [LARGE SCALE GENOMIC DNA]</scope>
</reference>
<dbReference type="InterPro" id="IPR000101">
    <property type="entry name" value="GGT_peptidase"/>
</dbReference>
<dbReference type="GO" id="GO:0036374">
    <property type="term" value="F:glutathione hydrolase activity"/>
    <property type="evidence" value="ECO:0007669"/>
    <property type="project" value="UniProtKB-UniRule"/>
</dbReference>
<dbReference type="EMBL" id="JH611156">
    <property type="protein sequence ID" value="EJP71941.1"/>
    <property type="molecule type" value="Genomic_DNA"/>
</dbReference>
<evidence type="ECO:0000313" key="7">
    <source>
        <dbReference type="EMBL" id="EJP71941.1"/>
    </source>
</evidence>
<evidence type="ECO:0000313" key="8">
    <source>
        <dbReference type="Proteomes" id="UP000010305"/>
    </source>
</evidence>
<dbReference type="InterPro" id="IPR043137">
    <property type="entry name" value="GGT_ssub_C"/>
</dbReference>
<evidence type="ECO:0000256" key="1">
    <source>
        <dbReference type="ARBA" id="ARBA00001049"/>
    </source>
</evidence>
<dbReference type="PANTHER" id="PTHR43881:SF1">
    <property type="entry name" value="GAMMA-GLUTAMYLTRANSPEPTIDASE (AFU_ORTHOLOGUE AFUA_4G13580)"/>
    <property type="match status" value="1"/>
</dbReference>
<dbReference type="SUPFAM" id="SSF56235">
    <property type="entry name" value="N-terminal nucleophile aminohydrolases (Ntn hydrolases)"/>
    <property type="match status" value="1"/>
</dbReference>
<dbReference type="GO" id="GO:0006750">
    <property type="term" value="P:glutathione biosynthetic process"/>
    <property type="evidence" value="ECO:0007669"/>
    <property type="project" value="UniProtKB-KW"/>
</dbReference>
<dbReference type="GO" id="GO:0103068">
    <property type="term" value="F:leukotriene C4 gamma-glutamyl transferase activity"/>
    <property type="evidence" value="ECO:0007669"/>
    <property type="project" value="UniProtKB-EC"/>
</dbReference>
<accession>J5KET3</accession>
<dbReference type="Proteomes" id="UP000010305">
    <property type="component" value="Unassembled WGS sequence"/>
</dbReference>
<dbReference type="GO" id="GO:0006751">
    <property type="term" value="P:glutathione catabolic process"/>
    <property type="evidence" value="ECO:0007669"/>
    <property type="project" value="UniProtKB-UniRule"/>
</dbReference>
<dbReference type="InterPro" id="IPR029055">
    <property type="entry name" value="Ntn_hydrolases_N"/>
</dbReference>
<protein>
    <recommendedName>
        <fullName evidence="6">Glutathione hydrolase proenzyme</fullName>
        <ecNumber evidence="6">2.3.2.2</ecNumber>
        <ecNumber evidence="6">3.4.19.13</ecNumber>
    </recommendedName>
    <component>
        <recommendedName>
            <fullName evidence="6">Glutathione hydrolase large chain</fullName>
        </recommendedName>
    </component>
    <component>
        <recommendedName>
            <fullName evidence="6">Glutathione hydrolase small chain</fullName>
        </recommendedName>
    </component>
</protein>
<evidence type="ECO:0000256" key="4">
    <source>
        <dbReference type="PIRSR" id="PIRSR600101-1"/>
    </source>
</evidence>
<comment type="PTM">
    <text evidence="6">Cleaved by autocatalysis into a large and a small subunit.</text>
</comment>
<comment type="similarity">
    <text evidence="6">Belongs to the gamma-glutamyltransferase family.</text>
</comment>
<comment type="pathway">
    <text evidence="6">Sulfur metabolism; glutathione metabolism.</text>
</comment>
<dbReference type="InterPro" id="IPR052896">
    <property type="entry name" value="GGT-like_enzyme"/>
</dbReference>
<name>J5KET3_9GAMM</name>
<dbReference type="Gene3D" id="3.60.20.40">
    <property type="match status" value="1"/>
</dbReference>
<keyword evidence="6 7" id="KW-0012">Acyltransferase</keyword>
<organism evidence="7 8">
    <name type="scientific">SAR86 cluster bacterium SAR86A</name>
    <dbReference type="NCBI Taxonomy" id="1123866"/>
    <lineage>
        <taxon>Bacteria</taxon>
        <taxon>Pseudomonadati</taxon>
        <taxon>Pseudomonadota</taxon>
        <taxon>Gammaproteobacteria</taxon>
        <taxon>SAR86 cluster</taxon>
    </lineage>
</organism>
<sequence>MKQFNYIFLIILSLNVTGYDRITGLEFASRSEVIATNGMAATSHPLATQTAISILKNGGNAIDAAIAANAVLGLVEPTGCGIGGDLFAIIWSADEKKLFGLNSSGPAPKNISINKLKQKGLEKIPPYGPLPVTVPGAVAGWVSIHKKFGLLEFNKLFNDAINYAENGFPVTELVSYYLERSSEIFAAYPNFKDVWMPNGKTPKKGEIFINKNLAENYKEIANTYGKSFYSGKIAENIVNTVNAQGGFFSMSDLNSFEPEWINPVSTNYRGYDVWELPPNGQGIAALQILNILERFDIESMGFGTSDYIHLFTEAKKVVYEDRAKYYADTNFSDIPVEKLISKEYANERSKLINLKKSSKLFNPGNLENGDTIYLTVADSFGNMVSLIQSNYRGMGSGVVPDNTGFMLQDRGEMFSLDPNHMNSLMPGKRPFHTIIPAFVTKNDKPFISFGLMGGAMQPQGHAQIIVNLVDFKMNLQEAGDAPRIRHVGSSQPTGEKMLDGGYLSLEKSFDKNEISKLKKMGHKFQYDLGGFGGYQAIMIKDGVYYGASESRKDGHASGY</sequence>
<dbReference type="AlphaFoldDB" id="J5KET3"/>
<evidence type="ECO:0000256" key="6">
    <source>
        <dbReference type="RuleBase" id="RU368036"/>
    </source>
</evidence>
<dbReference type="PANTHER" id="PTHR43881">
    <property type="entry name" value="GAMMA-GLUTAMYLTRANSPEPTIDASE (AFU_ORTHOLOGUE AFUA_4G13580)"/>
    <property type="match status" value="1"/>
</dbReference>
<feature type="active site" description="Nucleophile" evidence="4">
    <location>
        <position position="371"/>
    </location>
</feature>
<dbReference type="UniPathway" id="UPA00204"/>
<dbReference type="PRINTS" id="PR01210">
    <property type="entry name" value="GGTRANSPTASE"/>
</dbReference>
<dbReference type="EC" id="2.3.2.2" evidence="6"/>
<dbReference type="EC" id="3.4.19.13" evidence="6"/>